<feature type="region of interest" description="Disordered" evidence="5">
    <location>
        <begin position="439"/>
        <end position="464"/>
    </location>
</feature>
<dbReference type="PANTHER" id="PTHR32093">
    <property type="entry name" value="LEUCINE-RICH REPEAT EXTENSIN-LIKE PROTEIN 3-RELATED"/>
    <property type="match status" value="1"/>
</dbReference>
<evidence type="ECO:0000313" key="7">
    <source>
        <dbReference type="RefSeq" id="XP_027073832.2"/>
    </source>
</evidence>
<dbReference type="Proteomes" id="UP001652660">
    <property type="component" value="Chromosome 7c"/>
</dbReference>
<keyword evidence="2" id="KW-0964">Secreted</keyword>
<dbReference type="Gene3D" id="3.80.10.10">
    <property type="entry name" value="Ribonuclease Inhibitor"/>
    <property type="match status" value="1"/>
</dbReference>
<reference evidence="6" key="1">
    <citation type="journal article" date="2025" name="Foods">
        <title>Unveiling the Microbial Signatures of Arabica Coffee Cherries: Insights into Ripeness Specific Diversity, Functional Traits, and Implications for Quality and Safety.</title>
        <authorList>
            <consortium name="RefSeq"/>
            <person name="Tenea G.N."/>
            <person name="Cifuentes V."/>
            <person name="Reyes P."/>
            <person name="Cevallos-Vallejos M."/>
        </authorList>
    </citation>
    <scope>NUCLEOTIDE SEQUENCE [LARGE SCALE GENOMIC DNA]</scope>
</reference>
<keyword evidence="6" id="KW-1185">Reference proteome</keyword>
<keyword evidence="4" id="KW-0677">Repeat</keyword>
<dbReference type="GO" id="GO:0005576">
    <property type="term" value="C:extracellular region"/>
    <property type="evidence" value="ECO:0007669"/>
    <property type="project" value="UniProtKB-SubCell"/>
</dbReference>
<evidence type="ECO:0000256" key="2">
    <source>
        <dbReference type="ARBA" id="ARBA00022525"/>
    </source>
</evidence>
<name>A0A6P6T778_COFAR</name>
<protein>
    <submittedName>
        <fullName evidence="7">Uncharacterized protein At4g06744-like</fullName>
    </submittedName>
</protein>
<evidence type="ECO:0000256" key="4">
    <source>
        <dbReference type="ARBA" id="ARBA00022737"/>
    </source>
</evidence>
<dbReference type="RefSeq" id="XP_027073832.2">
    <property type="nucleotide sequence ID" value="XM_027218031.2"/>
</dbReference>
<dbReference type="GO" id="GO:0016020">
    <property type="term" value="C:membrane"/>
    <property type="evidence" value="ECO:0007669"/>
    <property type="project" value="UniProtKB-SubCell"/>
</dbReference>
<organism evidence="6 7">
    <name type="scientific">Coffea arabica</name>
    <name type="common">Arabian coffee</name>
    <dbReference type="NCBI Taxonomy" id="13443"/>
    <lineage>
        <taxon>Eukaryota</taxon>
        <taxon>Viridiplantae</taxon>
        <taxon>Streptophyta</taxon>
        <taxon>Embryophyta</taxon>
        <taxon>Tracheophyta</taxon>
        <taxon>Spermatophyta</taxon>
        <taxon>Magnoliopsida</taxon>
        <taxon>eudicotyledons</taxon>
        <taxon>Gunneridae</taxon>
        <taxon>Pentapetalae</taxon>
        <taxon>asterids</taxon>
        <taxon>lamiids</taxon>
        <taxon>Gentianales</taxon>
        <taxon>Rubiaceae</taxon>
        <taxon>Ixoroideae</taxon>
        <taxon>Gardenieae complex</taxon>
        <taxon>Bertiereae - Coffeeae clade</taxon>
        <taxon>Coffeeae</taxon>
        <taxon>Coffea</taxon>
    </lineage>
</organism>
<reference evidence="7" key="2">
    <citation type="submission" date="2025-08" db="UniProtKB">
        <authorList>
            <consortium name="RefSeq"/>
        </authorList>
    </citation>
    <scope>IDENTIFICATION</scope>
    <source>
        <tissue evidence="7">Leaves</tissue>
    </source>
</reference>
<evidence type="ECO:0000256" key="5">
    <source>
        <dbReference type="SAM" id="MobiDB-lite"/>
    </source>
</evidence>
<sequence length="464" mass="51747">MERENTFSLTFPLLVFFVILHSCWFYQVVGNGFPINRETLEIVIGVGSPPYSPAYPPDNGECQDCPQLPPPPEPPCPPPPPPPFTLSEELKMAIQVIQRFKRRIKSDPFCVTKTWTGNRICYDKSKYKGFVCDRSTKDNKFRVVGVNFNGFNFDGGPGCPLVATDFVEDLKDLVIFHVNSNNFTGDIPFGISKLPNFFEFDLSNNKLVGAFPAAALGATNLTYLDVRFNQLTGTIPPQAFTLDLDVLFLNNNAFSGKIPGNLGQTPVLYLTFANNELTGPIPRSIGQTSRNLLEVLFLNNSLSGCLPYEIGFLNKTHIVDVSINQLTGPIPQSFGCLKDIQQLNLSYNQFYGAVPESLCILGDLEVLDLKFNYFTQVGPECWKLIEKKVLNVTMNCILDLPSQRSPKECEAFFSRRWTCPDPKWLNYVPCGIYVSKGTPQTSDHVPKRARPPSPTYAALKEPGS</sequence>
<gene>
    <name evidence="7" type="primary">LOC113698269</name>
</gene>
<evidence type="ECO:0000256" key="1">
    <source>
        <dbReference type="ARBA" id="ARBA00004613"/>
    </source>
</evidence>
<dbReference type="PANTHER" id="PTHR32093:SF122">
    <property type="entry name" value="LEUCINE-RICH REPEAT-CONTAINING N-TERMINAL PLANT-TYPE DOMAIN-CONTAINING PROTEIN"/>
    <property type="match status" value="1"/>
</dbReference>
<keyword evidence="3" id="KW-0732">Signal</keyword>
<proteinExistence type="predicted"/>
<dbReference type="OrthoDB" id="676979at2759"/>
<dbReference type="InterPro" id="IPR001611">
    <property type="entry name" value="Leu-rich_rpt"/>
</dbReference>
<accession>A0A6P6T778</accession>
<evidence type="ECO:0000313" key="6">
    <source>
        <dbReference type="Proteomes" id="UP001652660"/>
    </source>
</evidence>
<comment type="subcellular location">
    <subcellularLocation>
        <location evidence="1">Secreted</location>
    </subcellularLocation>
</comment>
<dbReference type="AlphaFoldDB" id="A0A6P6T778"/>
<dbReference type="SUPFAM" id="SSF52058">
    <property type="entry name" value="L domain-like"/>
    <property type="match status" value="1"/>
</dbReference>
<dbReference type="GeneID" id="113698269"/>
<dbReference type="Pfam" id="PF00560">
    <property type="entry name" value="LRR_1"/>
    <property type="match status" value="2"/>
</dbReference>
<dbReference type="InterPro" id="IPR032675">
    <property type="entry name" value="LRR_dom_sf"/>
</dbReference>
<evidence type="ECO:0000256" key="3">
    <source>
        <dbReference type="ARBA" id="ARBA00022729"/>
    </source>
</evidence>
<dbReference type="InterPro" id="IPR051582">
    <property type="entry name" value="LRR_extensin-like_regulator"/>
</dbReference>